<accession>A0ABT0TT69</accession>
<dbReference type="SUPFAM" id="SSF56925">
    <property type="entry name" value="OMPA-like"/>
    <property type="match status" value="1"/>
</dbReference>
<proteinExistence type="predicted"/>
<dbReference type="Proteomes" id="UP001057522">
    <property type="component" value="Unassembled WGS sequence"/>
</dbReference>
<dbReference type="EMBL" id="JAMOKX010000002">
    <property type="protein sequence ID" value="MCL9819054.1"/>
    <property type="molecule type" value="Genomic_DNA"/>
</dbReference>
<dbReference type="InterPro" id="IPR011250">
    <property type="entry name" value="OMP/PagP_B-barrel"/>
</dbReference>
<gene>
    <name evidence="1" type="ORF">NCR95_02555</name>
</gene>
<name>A0ABT0TT69_9HELI</name>
<comment type="caution">
    <text evidence="1">The sequence shown here is derived from an EMBL/GenBank/DDBJ whole genome shotgun (WGS) entry which is preliminary data.</text>
</comment>
<evidence type="ECO:0008006" key="3">
    <source>
        <dbReference type="Google" id="ProtNLM"/>
    </source>
</evidence>
<evidence type="ECO:0000313" key="1">
    <source>
        <dbReference type="EMBL" id="MCL9819054.1"/>
    </source>
</evidence>
<organism evidence="1 2">
    <name type="scientific">Helicobacter colisuis</name>
    <dbReference type="NCBI Taxonomy" id="2949739"/>
    <lineage>
        <taxon>Bacteria</taxon>
        <taxon>Pseudomonadati</taxon>
        <taxon>Campylobacterota</taxon>
        <taxon>Epsilonproteobacteria</taxon>
        <taxon>Campylobacterales</taxon>
        <taxon>Helicobacteraceae</taxon>
        <taxon>Helicobacter</taxon>
    </lineage>
</organism>
<sequence length="222" mass="24799">MRFFVFLFLMVEILVSYEIYQGIAPQSTYHSLYETRKNRLLGVYGTYNKVESDANLGIVGFDSQNHDLDEKPFGFGIKAGYLLSPNHRILLGFENTLKKNGFSYRTLTLGYSFTPRIPNTQSWRLLLGVEAGLAFGKFDSGSFVINNSAMGKLDYTGLTYGVRAGAIYEMQFGELEFGIQSKRLDFGEESSSVLINDAPTGASLDLSDTSSTGIYFGYNFLF</sequence>
<dbReference type="RefSeq" id="WP_250603656.1">
    <property type="nucleotide sequence ID" value="NZ_JAMOKX010000002.1"/>
</dbReference>
<keyword evidence="2" id="KW-1185">Reference proteome</keyword>
<protein>
    <recommendedName>
        <fullName evidence="3">Outer membrane beta-barrel protein</fullName>
    </recommendedName>
</protein>
<evidence type="ECO:0000313" key="2">
    <source>
        <dbReference type="Proteomes" id="UP001057522"/>
    </source>
</evidence>
<reference evidence="1" key="1">
    <citation type="submission" date="2022-06" db="EMBL/GenBank/DDBJ databases">
        <title>Helicobacter colisuis sp. nov.</title>
        <authorList>
            <person name="Papic B."/>
            <person name="Gruntar I."/>
        </authorList>
    </citation>
    <scope>NUCLEOTIDE SEQUENCE</scope>
    <source>
        <strain evidence="1">11154-15</strain>
    </source>
</reference>
<dbReference type="Gene3D" id="2.40.160.20">
    <property type="match status" value="1"/>
</dbReference>